<protein>
    <submittedName>
        <fullName evidence="2">Uncharacterized protein</fullName>
    </submittedName>
</protein>
<accession>W0LFU3</accession>
<dbReference type="PATRIC" id="fig|1441930.4.peg.423"/>
<gene>
    <name evidence="2" type="ORF">Z042_02050</name>
</gene>
<sequence length="395" mass="44833">MLVWLQRVILCLCLLLSSANVLAADWLLGYRSSFARSSADNNLFFEDHDQNAYWSVLDLSVEHLGWRAAATTGRRWESQGTKNEFILTEAYVDDSFWGWDFTLGKKRLDWGVGYSYRPLDIIKSYDRQPIGVQIEEGAWIASVEHYTDTGSWTVLLSDSQSQQDDGSPRYQGGGIKYYVLLNGWDLQGVTYWDDKRKLSVGGSSVTVLGEASSIHFSALWQGEYTQLNHGVNGENYLANGAPVWTDTGKNALQWLSGINYNFQNKISLLTEYWYDGRSPSHSQWRKLIAAGEKQQATGDLYGLLSAERSFFTTQNLVRHNLLLHVRYEGEQWQPSADLTIAPEDIGAIATVRARYQWADGHWGELGGRWYGSKRGSVFNHLPDDKVIFFMLEGTF</sequence>
<feature type="chain" id="PRO_5004792513" evidence="1">
    <location>
        <begin position="24"/>
        <end position="395"/>
    </location>
</feature>
<dbReference type="AlphaFoldDB" id="W0LFU3"/>
<dbReference type="OrthoDB" id="8746278at2"/>
<reference evidence="2 3" key="1">
    <citation type="submission" date="2014-01" db="EMBL/GenBank/DDBJ databases">
        <title>Isolation of Serratia multitudinisentens RB-25 from Ex-Landfill site.</title>
        <authorList>
            <person name="Robson E.H.J."/>
        </authorList>
    </citation>
    <scope>NUCLEOTIDE SEQUENCE [LARGE SCALE GENOMIC DNA]</scope>
    <source>
        <strain evidence="2 3">RB-25</strain>
    </source>
</reference>
<keyword evidence="1" id="KW-0732">Signal</keyword>
<organism evidence="2 3">
    <name type="scientific">Chania multitudinisentens RB-25</name>
    <dbReference type="NCBI Taxonomy" id="1441930"/>
    <lineage>
        <taxon>Bacteria</taxon>
        <taxon>Pseudomonadati</taxon>
        <taxon>Pseudomonadota</taxon>
        <taxon>Gammaproteobacteria</taxon>
        <taxon>Enterobacterales</taxon>
        <taxon>Yersiniaceae</taxon>
        <taxon>Chania</taxon>
    </lineage>
</organism>
<dbReference type="KEGG" id="sfo:Z042_02050"/>
<dbReference type="Proteomes" id="UP000019030">
    <property type="component" value="Chromosome"/>
</dbReference>
<keyword evidence="3" id="KW-1185">Reference proteome</keyword>
<dbReference type="HOGENOM" id="CLU_663826_0_0_6"/>
<dbReference type="eggNOG" id="ENOG5032QYS">
    <property type="taxonomic scope" value="Bacteria"/>
</dbReference>
<reference evidence="2 3" key="2">
    <citation type="submission" date="2015-03" db="EMBL/GenBank/DDBJ databases">
        <authorList>
            <person name="Chan K.-G."/>
        </authorList>
    </citation>
    <scope>NUCLEOTIDE SEQUENCE [LARGE SCALE GENOMIC DNA]</scope>
    <source>
        <strain evidence="2 3">RB-25</strain>
    </source>
</reference>
<dbReference type="EMBL" id="CP007044">
    <property type="protein sequence ID" value="AHG22596.1"/>
    <property type="molecule type" value="Genomic_DNA"/>
</dbReference>
<evidence type="ECO:0000256" key="1">
    <source>
        <dbReference type="SAM" id="SignalP"/>
    </source>
</evidence>
<feature type="signal peptide" evidence="1">
    <location>
        <begin position="1"/>
        <end position="23"/>
    </location>
</feature>
<proteinExistence type="predicted"/>
<name>W0LFU3_9GAMM</name>
<evidence type="ECO:0000313" key="2">
    <source>
        <dbReference type="EMBL" id="AHG22596.1"/>
    </source>
</evidence>
<evidence type="ECO:0000313" key="3">
    <source>
        <dbReference type="Proteomes" id="UP000019030"/>
    </source>
</evidence>
<dbReference type="RefSeq" id="WP_024914069.1">
    <property type="nucleotide sequence ID" value="NZ_CP007044.2"/>
</dbReference>